<feature type="transmembrane region" description="Helical" evidence="1">
    <location>
        <begin position="143"/>
        <end position="169"/>
    </location>
</feature>
<sequence>MDRRRLATFAQPDLVMAPGFRCSTRLIRNADWVEQRSGRPALGRLLSVRRALWSLAVGVVAGAAAALVGAPELTPLVIWTIAAGTILVWVWRACWSASPKRTEQLAEAEQHSRSTDSAILIASVVSLAAVGEALVRASNQQDMVAVTLVILSVVGVVLAWVLVNTVFALKYARLYYRDNGGGIDFKRNDPPAYADFAYVAFTVGMSYAPGENEPTSNRMRRIALGHALLSYTFGTGILAVAVNLVTNLGQS</sequence>
<evidence type="ECO:0000313" key="2">
    <source>
        <dbReference type="EMBL" id="KUJ43793.1"/>
    </source>
</evidence>
<dbReference type="AlphaFoldDB" id="A0A9X0LBB3"/>
<evidence type="ECO:0000256" key="1">
    <source>
        <dbReference type="SAM" id="Phobius"/>
    </source>
</evidence>
<dbReference type="InterPro" id="IPR009781">
    <property type="entry name" value="DUF1345"/>
</dbReference>
<keyword evidence="1" id="KW-1133">Transmembrane helix</keyword>
<proteinExistence type="predicted"/>
<evidence type="ECO:0000313" key="3">
    <source>
        <dbReference type="Proteomes" id="UP000053246"/>
    </source>
</evidence>
<protein>
    <recommendedName>
        <fullName evidence="4">DUF1345 domain-containing protein</fullName>
    </recommendedName>
</protein>
<accession>A0A9X0LBB3</accession>
<evidence type="ECO:0008006" key="4">
    <source>
        <dbReference type="Google" id="ProtNLM"/>
    </source>
</evidence>
<feature type="transmembrane region" description="Helical" evidence="1">
    <location>
        <begin position="118"/>
        <end position="137"/>
    </location>
</feature>
<keyword evidence="3" id="KW-1185">Reference proteome</keyword>
<feature type="transmembrane region" description="Helical" evidence="1">
    <location>
        <begin position="76"/>
        <end position="97"/>
    </location>
</feature>
<organism evidence="2 3">
    <name type="scientific">Micromonospora maris</name>
    <dbReference type="NCBI Taxonomy" id="1003110"/>
    <lineage>
        <taxon>Bacteria</taxon>
        <taxon>Bacillati</taxon>
        <taxon>Actinomycetota</taxon>
        <taxon>Actinomycetes</taxon>
        <taxon>Micromonosporales</taxon>
        <taxon>Micromonosporaceae</taxon>
        <taxon>Micromonospora</taxon>
    </lineage>
</organism>
<dbReference type="EMBL" id="LMWI01000002">
    <property type="protein sequence ID" value="KUJ43793.1"/>
    <property type="molecule type" value="Genomic_DNA"/>
</dbReference>
<reference evidence="2 3" key="1">
    <citation type="submission" date="2015-10" db="EMBL/GenBank/DDBJ databases">
        <authorList>
            <person name="Ju K.-S."/>
            <person name="Doroghazi J.R."/>
            <person name="Metcalf W.W."/>
        </authorList>
    </citation>
    <scope>NUCLEOTIDE SEQUENCE [LARGE SCALE GENOMIC DNA]</scope>
    <source>
        <strain evidence="2 3">NRRL B-24793</strain>
    </source>
</reference>
<gene>
    <name evidence="2" type="ORF">ADL17_10965</name>
</gene>
<dbReference type="Pfam" id="PF07077">
    <property type="entry name" value="DUF1345"/>
    <property type="match status" value="1"/>
</dbReference>
<keyword evidence="1" id="KW-0812">Transmembrane</keyword>
<dbReference type="OMA" id="RWIISIS"/>
<dbReference type="Proteomes" id="UP000053246">
    <property type="component" value="Unassembled WGS sequence"/>
</dbReference>
<feature type="transmembrane region" description="Helical" evidence="1">
    <location>
        <begin position="51"/>
        <end position="70"/>
    </location>
</feature>
<comment type="caution">
    <text evidence="2">The sequence shown here is derived from an EMBL/GenBank/DDBJ whole genome shotgun (WGS) entry which is preliminary data.</text>
</comment>
<feature type="transmembrane region" description="Helical" evidence="1">
    <location>
        <begin position="228"/>
        <end position="246"/>
    </location>
</feature>
<name>A0A9X0LBB3_9ACTN</name>
<keyword evidence="1" id="KW-0472">Membrane</keyword>